<evidence type="ECO:0000256" key="16">
    <source>
        <dbReference type="ARBA" id="ARBA00029806"/>
    </source>
</evidence>
<dbReference type="KEGG" id="rgl:CS053_02740"/>
<dbReference type="Pfam" id="PF00690">
    <property type="entry name" value="Cation_ATPase_N"/>
    <property type="match status" value="1"/>
</dbReference>
<dbReference type="Gene3D" id="3.40.50.1000">
    <property type="entry name" value="HAD superfamily/HAD-like"/>
    <property type="match status" value="1"/>
</dbReference>
<sequence length="882" mass="96291">MIRKTLQNAAAKAVSKSASAQVLAAQAAYRHNDELLEALDTRLSGLDETEIGERLDRDGVNEVSHEKPPHWSAQLLHAFKNPFIIVLLVLVGVQLATDPEDLAGPLIIMVMVGISAVLSFTQEYRSTRAAEQLKAMVRNTATATRRASDGHSERIEVPVGELVVGDIVHLAAGDMVPADLRLLHAKDLFISQAILTGESLPVEKAAPVLHDDEASLPSNPLDLGSVCYMGTNVVSGTATAVVVATGARTYLGSLARSLAGERVQTSFDRGVKSVSWLLIRFMLVMVPIVLGIQWYKQGFWEALLFALSVAVGLTPEMLPLIVTANLGKGAMAMSKRKVVVKRLNAIQNFGAMDVLCTDKTGTLTLDKIVLERHLDLAGEESDDALEYGYLNSHFQTGLKNLMDKAVLAHRDLEPMAASYRVVDEIPFDFQRRRMSVVLGDHEGQHLLVCKGAVEEMLAICASARIGEQTLSMTDELRAEIRTMTHRLNEDGLRVLVVAVKRQAPSDRAYGIADESELVAVGCLAFLDPPKDSAGTAIAALHHHGVAVKVITGDNEAVTRKICREVGLDVEHSAQGRDVESLDDAELDALVARTTVFAKMSPLQKARVVKSLQRQGHTVGFLGDGINDAPALREADVGISVDTATDIAKESADIILLEKNLMVLEEGVIEGRITFGNIIKYIKMTASSNFGNVLSMLIASLFLPFVPLLPLQILVLNLLYDISQLSIPFDRMDDDYLRKPRKWNASDIGRFMLCIGPSSSVFDITTFALLWFVFGANSPEHQAFFQSGWFVESLLTQTLVVHMIRTRKIPFLQSIAAAPVLGLTTAIIAIGMVIPYTVIGTKLGMVELPLAYFGWLVLTVLAYCALTQVVKVLYMRRYSGRWL</sequence>
<dbReference type="InterPro" id="IPR018303">
    <property type="entry name" value="ATPase_P-typ_P_site"/>
</dbReference>
<dbReference type="GO" id="GO:0015444">
    <property type="term" value="F:P-type magnesium transporter activity"/>
    <property type="evidence" value="ECO:0007669"/>
    <property type="project" value="UniProtKB-EC"/>
</dbReference>
<feature type="transmembrane region" description="Helical" evidence="18">
    <location>
        <begin position="102"/>
        <end position="120"/>
    </location>
</feature>
<evidence type="ECO:0000256" key="6">
    <source>
        <dbReference type="ARBA" id="ARBA00022475"/>
    </source>
</evidence>
<dbReference type="PRINTS" id="PR01836">
    <property type="entry name" value="MGATPASE"/>
</dbReference>
<dbReference type="EC" id="7.2.2.14" evidence="4"/>
<accession>A0A5B9DWP3</accession>
<evidence type="ECO:0000256" key="8">
    <source>
        <dbReference type="ARBA" id="ARBA00022553"/>
    </source>
</evidence>
<dbReference type="NCBIfam" id="NF011702">
    <property type="entry name" value="PRK15122.1"/>
    <property type="match status" value="1"/>
</dbReference>
<evidence type="ECO:0000313" key="21">
    <source>
        <dbReference type="Proteomes" id="UP000321807"/>
    </source>
</evidence>
<dbReference type="PANTHER" id="PTHR42861">
    <property type="entry name" value="CALCIUM-TRANSPORTING ATPASE"/>
    <property type="match status" value="1"/>
</dbReference>
<keyword evidence="9 18" id="KW-0812">Transmembrane</keyword>
<dbReference type="InterPro" id="IPR008250">
    <property type="entry name" value="ATPase_P-typ_transduc_dom_A_sf"/>
</dbReference>
<dbReference type="Pfam" id="PF13246">
    <property type="entry name" value="Cation_ATPase"/>
    <property type="match status" value="1"/>
</dbReference>
<dbReference type="InterPro" id="IPR004014">
    <property type="entry name" value="ATPase_P-typ_cation-transptr_N"/>
</dbReference>
<evidence type="ECO:0000256" key="1">
    <source>
        <dbReference type="ARBA" id="ARBA00003954"/>
    </source>
</evidence>
<dbReference type="SUPFAM" id="SSF81665">
    <property type="entry name" value="Calcium ATPase, transmembrane domain M"/>
    <property type="match status" value="1"/>
</dbReference>
<feature type="transmembrane region" description="Helical" evidence="18">
    <location>
        <begin position="815"/>
        <end position="837"/>
    </location>
</feature>
<organism evidence="20 21">
    <name type="scientific">Rhodanobacter glycinis</name>
    <dbReference type="NCBI Taxonomy" id="582702"/>
    <lineage>
        <taxon>Bacteria</taxon>
        <taxon>Pseudomonadati</taxon>
        <taxon>Pseudomonadota</taxon>
        <taxon>Gammaproteobacteria</taxon>
        <taxon>Lysobacterales</taxon>
        <taxon>Rhodanobacteraceae</taxon>
        <taxon>Rhodanobacter</taxon>
    </lineage>
</organism>
<dbReference type="EMBL" id="CP042807">
    <property type="protein sequence ID" value="QEE23544.1"/>
    <property type="molecule type" value="Genomic_DNA"/>
</dbReference>
<dbReference type="CDD" id="cd02077">
    <property type="entry name" value="P-type_ATPase_Mg"/>
    <property type="match status" value="1"/>
</dbReference>
<dbReference type="GO" id="GO:0005524">
    <property type="term" value="F:ATP binding"/>
    <property type="evidence" value="ECO:0007669"/>
    <property type="project" value="UniProtKB-KW"/>
</dbReference>
<keyword evidence="14 18" id="KW-1133">Transmembrane helix</keyword>
<keyword evidence="10" id="KW-0547">Nucleotide-binding</keyword>
<dbReference type="SFLD" id="SFLDS00003">
    <property type="entry name" value="Haloacid_Dehalogenase"/>
    <property type="match status" value="1"/>
</dbReference>
<evidence type="ECO:0000256" key="15">
    <source>
        <dbReference type="ARBA" id="ARBA00023136"/>
    </source>
</evidence>
<dbReference type="Gene3D" id="1.20.1110.10">
    <property type="entry name" value="Calcium-transporting ATPase, transmembrane domain"/>
    <property type="match status" value="1"/>
</dbReference>
<evidence type="ECO:0000256" key="11">
    <source>
        <dbReference type="ARBA" id="ARBA00022840"/>
    </source>
</evidence>
<protein>
    <recommendedName>
        <fullName evidence="5">Magnesium-transporting ATPase, P-type 1</fullName>
        <ecNumber evidence="4">7.2.2.14</ecNumber>
    </recommendedName>
    <alternativeName>
        <fullName evidence="16">Mg(2+) transport ATPase, P-type 1</fullName>
    </alternativeName>
</protein>
<keyword evidence="7" id="KW-0997">Cell inner membrane</keyword>
<dbReference type="GO" id="GO:0005886">
    <property type="term" value="C:plasma membrane"/>
    <property type="evidence" value="ECO:0007669"/>
    <property type="project" value="UniProtKB-SubCell"/>
</dbReference>
<reference evidence="20 21" key="1">
    <citation type="submission" date="2019-08" db="EMBL/GenBank/DDBJ databases">
        <title>Complete genome sequence of Rhodanobacter glycinis strain T01E-68 isolated from tomato root.</title>
        <authorList>
            <person name="Weon H.-Y."/>
            <person name="Lee S.A."/>
        </authorList>
    </citation>
    <scope>NUCLEOTIDE SEQUENCE [LARGE SCALE GENOMIC DNA]</scope>
    <source>
        <strain evidence="20 21">T01E-68</strain>
    </source>
</reference>
<feature type="transmembrane region" description="Helical" evidence="18">
    <location>
        <begin position="75"/>
        <end position="96"/>
    </location>
</feature>
<evidence type="ECO:0000256" key="14">
    <source>
        <dbReference type="ARBA" id="ARBA00022989"/>
    </source>
</evidence>
<dbReference type="InterPro" id="IPR023214">
    <property type="entry name" value="HAD_sf"/>
</dbReference>
<dbReference type="GO" id="GO:0016887">
    <property type="term" value="F:ATP hydrolysis activity"/>
    <property type="evidence" value="ECO:0007669"/>
    <property type="project" value="InterPro"/>
</dbReference>
<dbReference type="NCBIfam" id="TIGR01494">
    <property type="entry name" value="ATPase_P-type"/>
    <property type="match status" value="1"/>
</dbReference>
<comment type="function">
    <text evidence="1">Mediates magnesium influx to the cytosol.</text>
</comment>
<dbReference type="AlphaFoldDB" id="A0A5B9DWP3"/>
<keyword evidence="8" id="KW-0597">Phosphoprotein</keyword>
<feature type="transmembrane region" description="Helical" evidence="18">
    <location>
        <begin position="689"/>
        <end position="706"/>
    </location>
</feature>
<feature type="transmembrane region" description="Helical" evidence="18">
    <location>
        <begin position="277"/>
        <end position="296"/>
    </location>
</feature>
<keyword evidence="15 18" id="KW-0472">Membrane</keyword>
<dbReference type="SUPFAM" id="SSF81653">
    <property type="entry name" value="Calcium ATPase, transduction domain A"/>
    <property type="match status" value="1"/>
</dbReference>
<gene>
    <name evidence="20" type="primary">mgtA</name>
    <name evidence="20" type="ORF">CS053_02740</name>
</gene>
<dbReference type="SFLD" id="SFLDG00002">
    <property type="entry name" value="C1.7:_P-type_atpase_like"/>
    <property type="match status" value="1"/>
</dbReference>
<dbReference type="InterPro" id="IPR006068">
    <property type="entry name" value="ATPase_P-typ_cation-transptr_C"/>
</dbReference>
<dbReference type="InterPro" id="IPR044492">
    <property type="entry name" value="P_typ_ATPase_HD_dom"/>
</dbReference>
<dbReference type="NCBIfam" id="TIGR01524">
    <property type="entry name" value="ATPase-IIIB_Mg"/>
    <property type="match status" value="1"/>
</dbReference>
<dbReference type="Gene3D" id="2.70.150.10">
    <property type="entry name" value="Calcium-transporting ATPase, cytoplasmic transduction domain A"/>
    <property type="match status" value="1"/>
</dbReference>
<dbReference type="RefSeq" id="WP_147626271.1">
    <property type="nucleotide sequence ID" value="NZ_CP042807.1"/>
</dbReference>
<dbReference type="SUPFAM" id="SSF56784">
    <property type="entry name" value="HAD-like"/>
    <property type="match status" value="1"/>
</dbReference>
<feature type="domain" description="Cation-transporting P-type ATPase N-terminal" evidence="19">
    <location>
        <begin position="26"/>
        <end position="99"/>
    </location>
</feature>
<comment type="subcellular location">
    <subcellularLocation>
        <location evidence="2">Cell inner membrane</location>
        <topology evidence="2">Multi-pass membrane protein</topology>
    </subcellularLocation>
</comment>
<dbReference type="Gene3D" id="3.40.1110.10">
    <property type="entry name" value="Calcium-transporting ATPase, cytoplasmic domain N"/>
    <property type="match status" value="1"/>
</dbReference>
<keyword evidence="12" id="KW-0460">Magnesium</keyword>
<dbReference type="SMART" id="SM00831">
    <property type="entry name" value="Cation_ATPase_N"/>
    <property type="match status" value="1"/>
</dbReference>
<dbReference type="InterPro" id="IPR006415">
    <property type="entry name" value="P-type_ATPase_IIIB"/>
</dbReference>
<dbReference type="PROSITE" id="PS00154">
    <property type="entry name" value="ATPASE_E1_E2"/>
    <property type="match status" value="1"/>
</dbReference>
<evidence type="ECO:0000256" key="13">
    <source>
        <dbReference type="ARBA" id="ARBA00022967"/>
    </source>
</evidence>
<keyword evidence="6" id="KW-1003">Cell membrane</keyword>
<name>A0A5B9DWP3_9GAMM</name>
<dbReference type="InterPro" id="IPR023298">
    <property type="entry name" value="ATPase_P-typ_TM_dom_sf"/>
</dbReference>
<dbReference type="InterPro" id="IPR059000">
    <property type="entry name" value="ATPase_P-type_domA"/>
</dbReference>
<evidence type="ECO:0000256" key="2">
    <source>
        <dbReference type="ARBA" id="ARBA00004429"/>
    </source>
</evidence>
<feature type="transmembrane region" description="Helical" evidence="18">
    <location>
        <begin position="302"/>
        <end position="327"/>
    </location>
</feature>
<dbReference type="Proteomes" id="UP000321807">
    <property type="component" value="Chromosome"/>
</dbReference>
<dbReference type="Pfam" id="PF00689">
    <property type="entry name" value="Cation_ATPase_C"/>
    <property type="match status" value="1"/>
</dbReference>
<evidence type="ECO:0000256" key="5">
    <source>
        <dbReference type="ARBA" id="ARBA00013555"/>
    </source>
</evidence>
<evidence type="ECO:0000256" key="18">
    <source>
        <dbReference type="SAM" id="Phobius"/>
    </source>
</evidence>
<evidence type="ECO:0000256" key="10">
    <source>
        <dbReference type="ARBA" id="ARBA00022741"/>
    </source>
</evidence>
<evidence type="ECO:0000256" key="3">
    <source>
        <dbReference type="ARBA" id="ARBA00008746"/>
    </source>
</evidence>
<comment type="similarity">
    <text evidence="3">Belongs to the cation transport ATPase (P-type) (TC 3.A.3) family. Type IIIB subfamily.</text>
</comment>
<evidence type="ECO:0000313" key="20">
    <source>
        <dbReference type="EMBL" id="QEE23544.1"/>
    </source>
</evidence>
<evidence type="ECO:0000256" key="17">
    <source>
        <dbReference type="ARBA" id="ARBA00047295"/>
    </source>
</evidence>
<evidence type="ECO:0000256" key="9">
    <source>
        <dbReference type="ARBA" id="ARBA00022692"/>
    </source>
</evidence>
<dbReference type="InterPro" id="IPR023299">
    <property type="entry name" value="ATPase_P-typ_cyto_dom_N"/>
</dbReference>
<dbReference type="SFLD" id="SFLDF00027">
    <property type="entry name" value="p-type_atpase"/>
    <property type="match status" value="1"/>
</dbReference>
<evidence type="ECO:0000256" key="7">
    <source>
        <dbReference type="ARBA" id="ARBA00022519"/>
    </source>
</evidence>
<proteinExistence type="inferred from homology"/>
<dbReference type="InterPro" id="IPR036412">
    <property type="entry name" value="HAD-like_sf"/>
</dbReference>
<evidence type="ECO:0000256" key="12">
    <source>
        <dbReference type="ARBA" id="ARBA00022842"/>
    </source>
</evidence>
<comment type="catalytic activity">
    <reaction evidence="17">
        <text>Mg(2+)(out) + ATP + H2O = Mg(2+)(in) + ADP + phosphate + H(+)</text>
        <dbReference type="Rhea" id="RHEA:10260"/>
        <dbReference type="ChEBI" id="CHEBI:15377"/>
        <dbReference type="ChEBI" id="CHEBI:15378"/>
        <dbReference type="ChEBI" id="CHEBI:18420"/>
        <dbReference type="ChEBI" id="CHEBI:30616"/>
        <dbReference type="ChEBI" id="CHEBI:43474"/>
        <dbReference type="ChEBI" id="CHEBI:456216"/>
        <dbReference type="EC" id="7.2.2.14"/>
    </reaction>
</comment>
<keyword evidence="11" id="KW-0067">ATP-binding</keyword>
<feature type="transmembrane region" description="Helical" evidence="18">
    <location>
        <begin position="750"/>
        <end position="773"/>
    </location>
</feature>
<feature type="transmembrane region" description="Helical" evidence="18">
    <location>
        <begin position="849"/>
        <end position="873"/>
    </location>
</feature>
<dbReference type="Pfam" id="PF00122">
    <property type="entry name" value="E1-E2_ATPase"/>
    <property type="match status" value="1"/>
</dbReference>
<evidence type="ECO:0000259" key="19">
    <source>
        <dbReference type="SMART" id="SM00831"/>
    </source>
</evidence>
<dbReference type="InterPro" id="IPR001757">
    <property type="entry name" value="P_typ_ATPase"/>
</dbReference>
<keyword evidence="13" id="KW-1278">Translocase</keyword>
<evidence type="ECO:0000256" key="4">
    <source>
        <dbReference type="ARBA" id="ARBA00012786"/>
    </source>
</evidence>